<dbReference type="EMBL" id="CP158165">
    <property type="protein sequence ID" value="XBV26058.1"/>
    <property type="molecule type" value="Genomic_DNA"/>
</dbReference>
<dbReference type="RefSeq" id="WP_350278865.1">
    <property type="nucleotide sequence ID" value="NZ_CP158165.1"/>
</dbReference>
<name>A0AAU7TH58_9ACTN</name>
<proteinExistence type="predicted"/>
<evidence type="ECO:0000313" key="1">
    <source>
        <dbReference type="EMBL" id="XBV26058.1"/>
    </source>
</evidence>
<sequence>MRKWVGAAAAAVVGTSSLTGCGVPSGGILGVMVDGRGEPSIVVQMCEGHIDGATLYLEDPDPDRMPAQHKTMGTWEVSPPVTGFSQFFLDTGGNGWRVAGTLMPREPETRYTIYGWSKDNSWSASHLSFSEHELANLGPGTVRVPDNEPEAQGNRTVSLADFRTKTCEEWF</sequence>
<organism evidence="1">
    <name type="scientific">Kribbella sp. HUAS MG21</name>
    <dbReference type="NCBI Taxonomy" id="3160966"/>
    <lineage>
        <taxon>Bacteria</taxon>
        <taxon>Bacillati</taxon>
        <taxon>Actinomycetota</taxon>
        <taxon>Actinomycetes</taxon>
        <taxon>Propionibacteriales</taxon>
        <taxon>Kribbellaceae</taxon>
        <taxon>Kribbella</taxon>
    </lineage>
</organism>
<accession>A0AAU7TH58</accession>
<gene>
    <name evidence="1" type="ORF">ABN611_06440</name>
</gene>
<dbReference type="PROSITE" id="PS51257">
    <property type="entry name" value="PROKAR_LIPOPROTEIN"/>
    <property type="match status" value="1"/>
</dbReference>
<reference evidence="1" key="1">
    <citation type="submission" date="2024-06" db="EMBL/GenBank/DDBJ databases">
        <title>Kribbella sp. strain HUAS MG21 genome sequences.</title>
        <authorList>
            <person name="Mo P."/>
        </authorList>
    </citation>
    <scope>NUCLEOTIDE SEQUENCE</scope>
    <source>
        <strain evidence="1">HUAS MG21</strain>
    </source>
</reference>
<dbReference type="AlphaFoldDB" id="A0AAU7TH58"/>
<protein>
    <recommendedName>
        <fullName evidence="2">Lipoprotein</fullName>
    </recommendedName>
</protein>
<evidence type="ECO:0008006" key="2">
    <source>
        <dbReference type="Google" id="ProtNLM"/>
    </source>
</evidence>